<dbReference type="GO" id="GO:0006013">
    <property type="term" value="P:mannose metabolic process"/>
    <property type="evidence" value="ECO:0007669"/>
    <property type="project" value="InterPro"/>
</dbReference>
<evidence type="ECO:0000259" key="4">
    <source>
        <dbReference type="SMART" id="SM00872"/>
    </source>
</evidence>
<dbReference type="Gene3D" id="2.70.98.30">
    <property type="entry name" value="Golgi alpha-mannosidase II, domain 4"/>
    <property type="match status" value="1"/>
</dbReference>
<evidence type="ECO:0000256" key="3">
    <source>
        <dbReference type="SAM" id="Phobius"/>
    </source>
</evidence>
<organism evidence="5 6">
    <name type="scientific">Plectus sambesii</name>
    <dbReference type="NCBI Taxonomy" id="2011161"/>
    <lineage>
        <taxon>Eukaryota</taxon>
        <taxon>Metazoa</taxon>
        <taxon>Ecdysozoa</taxon>
        <taxon>Nematoda</taxon>
        <taxon>Chromadorea</taxon>
        <taxon>Plectida</taxon>
        <taxon>Plectina</taxon>
        <taxon>Plectoidea</taxon>
        <taxon>Plectidae</taxon>
        <taxon>Plectus</taxon>
    </lineage>
</organism>
<dbReference type="InterPro" id="IPR037094">
    <property type="entry name" value="Glyco_hydro_38_cen_sf"/>
</dbReference>
<feature type="domain" description="Glycoside hydrolase family 38 central" evidence="4">
    <location>
        <begin position="537"/>
        <end position="615"/>
    </location>
</feature>
<name>A0A914UM73_9BILA</name>
<keyword evidence="1" id="KW-0479">Metal-binding</keyword>
<keyword evidence="2" id="KW-0378">Hydrolase</keyword>
<dbReference type="InterPro" id="IPR028995">
    <property type="entry name" value="Glyco_hydro_57/38_cen_sf"/>
</dbReference>
<keyword evidence="3" id="KW-1133">Transmembrane helix</keyword>
<dbReference type="PANTHER" id="PTHR46017:SF1">
    <property type="entry name" value="ALPHA-MANNOSIDASE 2C1"/>
    <property type="match status" value="1"/>
</dbReference>
<evidence type="ECO:0000256" key="2">
    <source>
        <dbReference type="ARBA" id="ARBA00022801"/>
    </source>
</evidence>
<dbReference type="InterPro" id="IPR011682">
    <property type="entry name" value="Glyco_hydro_38_C"/>
</dbReference>
<dbReference type="Proteomes" id="UP000887566">
    <property type="component" value="Unplaced"/>
</dbReference>
<feature type="transmembrane region" description="Helical" evidence="3">
    <location>
        <begin position="229"/>
        <end position="249"/>
    </location>
</feature>
<dbReference type="InterPro" id="IPR011013">
    <property type="entry name" value="Gal_mutarotase_sf_dom"/>
</dbReference>
<evidence type="ECO:0000313" key="5">
    <source>
        <dbReference type="Proteomes" id="UP000887566"/>
    </source>
</evidence>
<feature type="transmembrane region" description="Helical" evidence="3">
    <location>
        <begin position="261"/>
        <end position="282"/>
    </location>
</feature>
<dbReference type="AlphaFoldDB" id="A0A914UM73"/>
<accession>A0A914UM73</accession>
<evidence type="ECO:0000256" key="1">
    <source>
        <dbReference type="ARBA" id="ARBA00022723"/>
    </source>
</evidence>
<dbReference type="FunFam" id="2.70.98.30:FF:000001">
    <property type="entry name" value="alpha-mannosidase 2C1 isoform X2"/>
    <property type="match status" value="1"/>
</dbReference>
<dbReference type="SMART" id="SM00872">
    <property type="entry name" value="Alpha-mann_mid"/>
    <property type="match status" value="1"/>
</dbReference>
<protein>
    <submittedName>
        <fullName evidence="6">Glycoside hydrolase family 38 central domain-containing protein</fullName>
    </submittedName>
</protein>
<dbReference type="InterPro" id="IPR054723">
    <property type="entry name" value="Ams1-like_N"/>
</dbReference>
<dbReference type="Pfam" id="PF07748">
    <property type="entry name" value="Glyco_hydro_38C"/>
    <property type="match status" value="1"/>
</dbReference>
<feature type="transmembrane region" description="Helical" evidence="3">
    <location>
        <begin position="149"/>
        <end position="173"/>
    </location>
</feature>
<dbReference type="GO" id="GO:0046872">
    <property type="term" value="F:metal ion binding"/>
    <property type="evidence" value="ECO:0007669"/>
    <property type="project" value="UniProtKB-KW"/>
</dbReference>
<feature type="transmembrane region" description="Helical" evidence="3">
    <location>
        <begin position="203"/>
        <end position="222"/>
    </location>
</feature>
<dbReference type="GO" id="GO:0016747">
    <property type="term" value="F:acyltransferase activity, transferring groups other than amino-acyl groups"/>
    <property type="evidence" value="ECO:0007669"/>
    <property type="project" value="InterPro"/>
</dbReference>
<dbReference type="InterPro" id="IPR015341">
    <property type="entry name" value="Glyco_hydro_38_cen"/>
</dbReference>
<dbReference type="GO" id="GO:0009313">
    <property type="term" value="P:oligosaccharide catabolic process"/>
    <property type="evidence" value="ECO:0007669"/>
    <property type="project" value="TreeGrafter"/>
</dbReference>
<keyword evidence="3" id="KW-0472">Membrane</keyword>
<dbReference type="Pfam" id="PF22907">
    <property type="entry name" value="Ams1-like_1st"/>
    <property type="match status" value="1"/>
</dbReference>
<dbReference type="InterPro" id="IPR002656">
    <property type="entry name" value="Acyl_transf_3_dom"/>
</dbReference>
<keyword evidence="3" id="KW-0812">Transmembrane</keyword>
<dbReference type="Pfam" id="PF09261">
    <property type="entry name" value="Alpha-mann_mid"/>
    <property type="match status" value="1"/>
</dbReference>
<evidence type="ECO:0000313" key="6">
    <source>
        <dbReference type="WBParaSite" id="PSAMB.scaffold108size78641.g1998.t1"/>
    </source>
</evidence>
<sequence length="938" mass="105734">MTNFGTYVNNTAYDFAPSLHLPRTSVLVAPIVMYEMEMPSALFSSCPIQAASLGCMWTVVLLVVGTLPTLFATALDRFLRLSPLSVLSLRRSWNELTARRKSNLNCIDFIRVLAILWVMANHIGSEGRIDVLERRPSAEQFKRNIHNHLFFGPVFGNSALGVEIFLLLSGLLASRSWLTSSLSPAQQCLGFATRSFRFLGHRWMRLFPSFAIFLWLATGCLVETVMPRYTATMVSSCGVAGVLSHMTFVGNWQSTPTCLGYLWYLSLDMQLYAVAPVFLYLLEKRPKTGFIVALSTVVVSCVLRALNCRAYGICNKSDVDIPFISYPDVDPATVANVYEGIWDMYARPYTKCGPFIIGLLLGYVTIKYSSENPPAVFRATFERIEKFISPHHFIDYNLRGRLYGGSAPVALIHVDCGQERLPFADAKAKLDTDGKAVAVGFVLGPAWSTHWFKVSFEVPDTWQDKEICLQWDSGSEAMVWTVDGSPIQGLSSNFNRTDVQLDDSLRNSQSLLVEVAANELFGAGNNGMIQPPDPNKTFPLNKAHIAVFNRHVYEVLMDFDILMGMAKLLPTTNQRHYEALYLGNHMWKLVLLNQFHDVLPGTSIADVYFDAKNIYRRVNASLLTAPDTLRSFINQPESVGDQRRLVNSLSWERTIELNGEFYRLAPSSIQSLEASKIQPDDQAGACQFGDYIVLENKYLRAQIDKIGRVVSLRLRTVSGEYAKFDCVAQDKCLNQFVIFDDVPLYWDAWDTMDYHVETRRAIDVSAVNEAGQTSATITSSGPTIAEVAFALRISDTSSLRQTIRLKADCPYLEFDTYVDWNEKHKFLKVEFAVGVRAAEAWYDIQFGHVKRPTHRNTSWDAAKYEVCGHKWTALTEFDHGVAVLNDCKYGHSCHENVMTMSLLRAAKADLWIRRRKRRLRVCRLTCAGRRPIAHLGRT</sequence>
<dbReference type="PANTHER" id="PTHR46017">
    <property type="entry name" value="ALPHA-MANNOSIDASE 2C1"/>
    <property type="match status" value="1"/>
</dbReference>
<dbReference type="Gene3D" id="1.20.1270.50">
    <property type="entry name" value="Glycoside hydrolase family 38, central domain"/>
    <property type="match status" value="1"/>
</dbReference>
<reference evidence="6" key="1">
    <citation type="submission" date="2022-11" db="UniProtKB">
        <authorList>
            <consortium name="WormBaseParasite"/>
        </authorList>
    </citation>
    <scope>IDENTIFICATION</scope>
</reference>
<dbReference type="Pfam" id="PF01757">
    <property type="entry name" value="Acyl_transf_3"/>
    <property type="match status" value="1"/>
</dbReference>
<dbReference type="SUPFAM" id="SSF88688">
    <property type="entry name" value="Families 57/38 glycoside transferase middle domain"/>
    <property type="match status" value="1"/>
</dbReference>
<dbReference type="GO" id="GO:0004559">
    <property type="term" value="F:alpha-mannosidase activity"/>
    <property type="evidence" value="ECO:0007669"/>
    <property type="project" value="InterPro"/>
</dbReference>
<dbReference type="WBParaSite" id="PSAMB.scaffold108size78641.g1998.t1">
    <property type="protein sequence ID" value="PSAMB.scaffold108size78641.g1998.t1"/>
    <property type="gene ID" value="PSAMB.scaffold108size78641.g1998"/>
</dbReference>
<dbReference type="GO" id="GO:0030246">
    <property type="term" value="F:carbohydrate binding"/>
    <property type="evidence" value="ECO:0007669"/>
    <property type="project" value="InterPro"/>
</dbReference>
<proteinExistence type="predicted"/>
<keyword evidence="5" id="KW-1185">Reference proteome</keyword>
<dbReference type="SUPFAM" id="SSF74650">
    <property type="entry name" value="Galactose mutarotase-like"/>
    <property type="match status" value="1"/>
</dbReference>
<feature type="transmembrane region" description="Helical" evidence="3">
    <location>
        <begin position="48"/>
        <end position="75"/>
    </location>
</feature>